<feature type="transmembrane region" description="Helical" evidence="1">
    <location>
        <begin position="27"/>
        <end position="48"/>
    </location>
</feature>
<evidence type="ECO:0000313" key="4">
    <source>
        <dbReference type="Proteomes" id="UP000005839"/>
    </source>
</evidence>
<dbReference type="GO" id="GO:0016491">
    <property type="term" value="F:oxidoreductase activity"/>
    <property type="evidence" value="ECO:0007669"/>
    <property type="project" value="InterPro"/>
</dbReference>
<dbReference type="Pfam" id="PF00578">
    <property type="entry name" value="AhpC-TSA"/>
    <property type="match status" value="1"/>
</dbReference>
<sequence length="184" mass="20942">MSDQDKDNDKNKLDTVALTPLRRAFGWLKQIALFMLFSIVITGVMDIWRGKDISRDNLPDIKGMTLSGTDIDIDALSQDQAVLVYFWGIWCPVCNFVSPAVDTMASMYPVVTVAMNSGPDDKMVKYLQHKGYEFETINDSNNDIARDWSVQLTPTLMVFKDGELKYYTTGFTSLPGMWWRMLLS</sequence>
<dbReference type="PROSITE" id="PS51352">
    <property type="entry name" value="THIOREDOXIN_2"/>
    <property type="match status" value="1"/>
</dbReference>
<dbReference type="Proteomes" id="UP000005839">
    <property type="component" value="Unassembled WGS sequence"/>
</dbReference>
<protein>
    <submittedName>
        <fullName evidence="3">Hypothetical thioredoxin</fullName>
    </submittedName>
</protein>
<keyword evidence="1" id="KW-1133">Transmembrane helix</keyword>
<feature type="domain" description="Thioredoxin" evidence="2">
    <location>
        <begin position="52"/>
        <end position="184"/>
    </location>
</feature>
<dbReference type="STRING" id="314608.KT99_06397"/>
<dbReference type="InterPro" id="IPR050553">
    <property type="entry name" value="Thioredoxin_ResA/DsbE_sf"/>
</dbReference>
<keyword evidence="4" id="KW-1185">Reference proteome</keyword>
<accession>A9CW45</accession>
<dbReference type="PANTHER" id="PTHR42852:SF17">
    <property type="entry name" value="THIOREDOXIN-LIKE PROTEIN HI_1115"/>
    <property type="match status" value="1"/>
</dbReference>
<dbReference type="InterPro" id="IPR013766">
    <property type="entry name" value="Thioredoxin_domain"/>
</dbReference>
<dbReference type="EMBL" id="ABIC01000001">
    <property type="protein sequence ID" value="EDQ02774.1"/>
    <property type="molecule type" value="Genomic_DNA"/>
</dbReference>
<gene>
    <name evidence="3" type="ORF">KT99_06397</name>
</gene>
<dbReference type="PANTHER" id="PTHR42852">
    <property type="entry name" value="THIOL:DISULFIDE INTERCHANGE PROTEIN DSBE"/>
    <property type="match status" value="1"/>
</dbReference>
<proteinExistence type="predicted"/>
<evidence type="ECO:0000259" key="2">
    <source>
        <dbReference type="PROSITE" id="PS51352"/>
    </source>
</evidence>
<dbReference type="Gene3D" id="3.40.30.10">
    <property type="entry name" value="Glutaredoxin"/>
    <property type="match status" value="1"/>
</dbReference>
<comment type="caution">
    <text evidence="3">The sequence shown here is derived from an EMBL/GenBank/DDBJ whole genome shotgun (WGS) entry which is preliminary data.</text>
</comment>
<dbReference type="InterPro" id="IPR000866">
    <property type="entry name" value="AhpC/TSA"/>
</dbReference>
<dbReference type="InterPro" id="IPR036249">
    <property type="entry name" value="Thioredoxin-like_sf"/>
</dbReference>
<keyword evidence="1" id="KW-0812">Transmembrane</keyword>
<dbReference type="AlphaFoldDB" id="A9CW45"/>
<evidence type="ECO:0000313" key="3">
    <source>
        <dbReference type="EMBL" id="EDQ02774.1"/>
    </source>
</evidence>
<keyword evidence="1" id="KW-0472">Membrane</keyword>
<evidence type="ECO:0000256" key="1">
    <source>
        <dbReference type="SAM" id="Phobius"/>
    </source>
</evidence>
<name>A9CW45_9GAMM</name>
<reference evidence="3 4" key="1">
    <citation type="submission" date="2007-10" db="EMBL/GenBank/DDBJ databases">
        <authorList>
            <person name="Yayanos A."/>
            <person name="Ferriera S."/>
            <person name="Johnson J."/>
            <person name="Kravitz S."/>
            <person name="Halpern A."/>
            <person name="Remington K."/>
            <person name="Beeson K."/>
            <person name="Tran B."/>
            <person name="Rogers Y.-H."/>
            <person name="Friedman R."/>
            <person name="Venter J.C."/>
        </authorList>
    </citation>
    <scope>NUCLEOTIDE SEQUENCE [LARGE SCALE GENOMIC DNA]</scope>
    <source>
        <strain evidence="3 4">KT99</strain>
    </source>
</reference>
<dbReference type="GO" id="GO:0016209">
    <property type="term" value="F:antioxidant activity"/>
    <property type="evidence" value="ECO:0007669"/>
    <property type="project" value="InterPro"/>
</dbReference>
<dbReference type="SUPFAM" id="SSF52833">
    <property type="entry name" value="Thioredoxin-like"/>
    <property type="match status" value="1"/>
</dbReference>
<dbReference type="CDD" id="cd03011">
    <property type="entry name" value="TlpA_like_ScsD_MtbDsbE"/>
    <property type="match status" value="1"/>
</dbReference>
<organism evidence="3 4">
    <name type="scientific">Shewanella benthica KT99</name>
    <dbReference type="NCBI Taxonomy" id="314608"/>
    <lineage>
        <taxon>Bacteria</taxon>
        <taxon>Pseudomonadati</taxon>
        <taxon>Pseudomonadota</taxon>
        <taxon>Gammaproteobacteria</taxon>
        <taxon>Alteromonadales</taxon>
        <taxon>Shewanellaceae</taxon>
        <taxon>Shewanella</taxon>
    </lineage>
</organism>